<name>A0A848CWG6_ANEAE</name>
<feature type="signal peptide" evidence="1">
    <location>
        <begin position="1"/>
        <end position="24"/>
    </location>
</feature>
<evidence type="ECO:0000256" key="1">
    <source>
        <dbReference type="SAM" id="SignalP"/>
    </source>
</evidence>
<dbReference type="AlphaFoldDB" id="A0A848CWG6"/>
<dbReference type="RefSeq" id="WP_168975255.1">
    <property type="nucleotide sequence ID" value="NZ_JABAGO010000018.1"/>
</dbReference>
<comment type="caution">
    <text evidence="2">The sequence shown here is derived from an EMBL/GenBank/DDBJ whole genome shotgun (WGS) entry which is preliminary data.</text>
</comment>
<keyword evidence="1" id="KW-0732">Signal</keyword>
<dbReference type="Proteomes" id="UP000561326">
    <property type="component" value="Unassembled WGS sequence"/>
</dbReference>
<protein>
    <submittedName>
        <fullName evidence="2">Uncharacterized protein</fullName>
    </submittedName>
</protein>
<organism evidence="2 3">
    <name type="scientific">Aneurinibacillus aneurinilyticus</name>
    <name type="common">Bacillus aneurinolyticus</name>
    <dbReference type="NCBI Taxonomy" id="1391"/>
    <lineage>
        <taxon>Bacteria</taxon>
        <taxon>Bacillati</taxon>
        <taxon>Bacillota</taxon>
        <taxon>Bacilli</taxon>
        <taxon>Bacillales</taxon>
        <taxon>Paenibacillaceae</taxon>
        <taxon>Aneurinibacillus group</taxon>
        <taxon>Aneurinibacillus</taxon>
    </lineage>
</organism>
<dbReference type="EMBL" id="JABAGO010000018">
    <property type="protein sequence ID" value="NME98779.1"/>
    <property type="molecule type" value="Genomic_DNA"/>
</dbReference>
<evidence type="ECO:0000313" key="2">
    <source>
        <dbReference type="EMBL" id="NME98779.1"/>
    </source>
</evidence>
<proteinExistence type="predicted"/>
<feature type="chain" id="PRO_5032550283" evidence="1">
    <location>
        <begin position="25"/>
        <end position="122"/>
    </location>
</feature>
<gene>
    <name evidence="2" type="ORF">HF838_10955</name>
</gene>
<accession>A0A848CWG6</accession>
<evidence type="ECO:0000313" key="3">
    <source>
        <dbReference type="Proteomes" id="UP000561326"/>
    </source>
</evidence>
<reference evidence="2 3" key="1">
    <citation type="submission" date="2020-04" db="EMBL/GenBank/DDBJ databases">
        <authorList>
            <person name="Hitch T.C.A."/>
            <person name="Wylensek D."/>
            <person name="Clavel T."/>
        </authorList>
    </citation>
    <scope>NUCLEOTIDE SEQUENCE [LARGE SCALE GENOMIC DNA]</scope>
    <source>
        <strain evidence="2 3">WB01_D5_05</strain>
    </source>
</reference>
<sequence>MKKKVLATLSALSLSVSLTPAAFASEQSVIPVKEYTIEQSVASDAQIAADTINEKLRVGETSREFYGYTFVPEYGWPDVIDIRVYKDKNGLTYAKFKGVSPGVALVTIDMGDEKVRYKFTVK</sequence>